<protein>
    <submittedName>
        <fullName evidence="1">Uncharacterized protein</fullName>
    </submittedName>
</protein>
<dbReference type="EMBL" id="CP022405">
    <property type="protein sequence ID" value="QDY31484.1"/>
    <property type="molecule type" value="Genomic_DNA"/>
</dbReference>
<dbReference type="AlphaFoldDB" id="A0A2K9MN07"/>
<evidence type="ECO:0000313" key="1">
    <source>
        <dbReference type="EMBL" id="OSB17818.1"/>
    </source>
</evidence>
<sequence>MHVNAIEWFVSMLAKISFSIIYIESHIDNLCGFFDSQILFICIF</sequence>
<dbReference type="EMBL" id="MWJJ01000001">
    <property type="protein sequence ID" value="OSB17818.1"/>
    <property type="molecule type" value="Genomic_DNA"/>
</dbReference>
<proteinExistence type="predicted"/>
<gene>
    <name evidence="1" type="ORF">B2H94_01435</name>
    <name evidence="2" type="ORF">CGS26_03665</name>
</gene>
<dbReference type="Proteomes" id="UP000193911">
    <property type="component" value="Unassembled WGS sequence"/>
</dbReference>
<reference evidence="2" key="2">
    <citation type="submission" date="2017-07" db="EMBL/GenBank/DDBJ databases">
        <title>Genome sequencing of BoNT-producing clostridia.</title>
        <authorList>
            <person name="Williamson C."/>
        </authorList>
    </citation>
    <scope>NUCLEOTIDE SEQUENCE</scope>
    <source>
        <strain evidence="2">AM553</strain>
    </source>
</reference>
<dbReference type="Proteomes" id="UP000962161">
    <property type="component" value="Chromosome"/>
</dbReference>
<organism evidence="1 3">
    <name type="scientific">Clostridium sporogenes</name>
    <dbReference type="NCBI Taxonomy" id="1509"/>
    <lineage>
        <taxon>Bacteria</taxon>
        <taxon>Bacillati</taxon>
        <taxon>Bacillota</taxon>
        <taxon>Clostridia</taxon>
        <taxon>Eubacteriales</taxon>
        <taxon>Clostridiaceae</taxon>
        <taxon>Clostridium</taxon>
    </lineage>
</organism>
<accession>A0A2K9MN07</accession>
<name>A0A2K9MN07_CLOSG</name>
<reference evidence="1 3" key="1">
    <citation type="submission" date="2017-02" db="EMBL/GenBank/DDBJ databases">
        <title>Differentiating clades of botulinum-neurotoxin-producing Clostridia with a simple, multiplex PCR assay.</title>
        <authorList>
            <person name="Williamson C.H.D."/>
            <person name="Vazquez A."/>
            <person name="Hill K."/>
            <person name="Smith T.J."/>
            <person name="Nottingham R."/>
            <person name="Stone N.E."/>
            <person name="Sobek C.J."/>
            <person name="Cocking J.H."/>
            <person name="Fernandez R.A."/>
            <person name="Caballero P.A."/>
            <person name="Leiser O.P."/>
            <person name="Keim P."/>
            <person name="Sahl J.W."/>
        </authorList>
    </citation>
    <scope>NUCLEOTIDE SEQUENCE [LARGE SCALE GENOMIC DNA]</scope>
    <source>
        <strain evidence="1 3">CLS_DGF_0088_06</strain>
    </source>
</reference>
<evidence type="ECO:0000313" key="3">
    <source>
        <dbReference type="Proteomes" id="UP000193911"/>
    </source>
</evidence>
<evidence type="ECO:0000313" key="2">
    <source>
        <dbReference type="EMBL" id="QDY31484.1"/>
    </source>
</evidence>